<proteinExistence type="predicted"/>
<comment type="caution">
    <text evidence="1">The sequence shown here is derived from an EMBL/GenBank/DDBJ whole genome shotgun (WGS) entry which is preliminary data.</text>
</comment>
<evidence type="ECO:0000313" key="2">
    <source>
        <dbReference type="Proteomes" id="UP000722111"/>
    </source>
</evidence>
<evidence type="ECO:0000313" key="1">
    <source>
        <dbReference type="EMBL" id="MBF6033056.1"/>
    </source>
</evidence>
<dbReference type="EMBL" id="JACOPX010000004">
    <property type="protein sequence ID" value="MBF6033056.1"/>
    <property type="molecule type" value="Genomic_DNA"/>
</dbReference>
<accession>A0ABS0BF30</accession>
<dbReference type="Pfam" id="PF11185">
    <property type="entry name" value="DUF2971"/>
    <property type="match status" value="1"/>
</dbReference>
<dbReference type="InterPro" id="IPR021352">
    <property type="entry name" value="DUF2971"/>
</dbReference>
<name>A0ABS0BF30_9PSED</name>
<keyword evidence="2" id="KW-1185">Reference proteome</keyword>
<dbReference type="Proteomes" id="UP000722111">
    <property type="component" value="Unassembled WGS sequence"/>
</dbReference>
<reference evidence="1 2" key="1">
    <citation type="submission" date="2020-08" db="EMBL/GenBank/DDBJ databases">
        <title>Description of novel Pseudomonas species.</title>
        <authorList>
            <person name="Duman M."/>
            <person name="Mulet M."/>
            <person name="Altun S."/>
            <person name="Saticioglu I.B."/>
            <person name="Lalucat J."/>
            <person name="Garcia-Valdes E."/>
        </authorList>
    </citation>
    <scope>NUCLEOTIDE SEQUENCE [LARGE SCALE GENOMIC DNA]</scope>
    <source>
        <strain evidence="1 2">P155</strain>
    </source>
</reference>
<organism evidence="1 2">
    <name type="scientific">Pseudomonas neuropathica</name>
    <dbReference type="NCBI Taxonomy" id="2730425"/>
    <lineage>
        <taxon>Bacteria</taxon>
        <taxon>Pseudomonadati</taxon>
        <taxon>Pseudomonadota</taxon>
        <taxon>Gammaproteobacteria</taxon>
        <taxon>Pseudomonadales</taxon>
        <taxon>Pseudomonadaceae</taxon>
        <taxon>Pseudomonas</taxon>
    </lineage>
</organism>
<sequence>MMSLTPKYLYRFRPVANLLGIDRESELEGTYIYFASPEQLNDPLEGYRELVWKGDKIIWTNFFNHYIECIFIRNMQYLAGKFGERVFPLHPHFNEMPQEHATDIKNEIYKFTENQNIQRHIEYLSTNQHPIYSNELLLHLRSIQLFAMQIISKVLVKYDLIPEGYGINGESLDVLLSTSSKLMDQLEHRDAPERGLFFDQTMLAALQSIDLVNSYTDVMRGNSSEWLHLCNKSPEDFLNSRIRLTYPDWFVSCFMEDCSNSSIWGTYGNNHKGVCLKFKVREVVGTPTITLQVPTANKPVAKWWTQTNFVFQKVHYTKKSPELDFFLSLGSYTEKELISKWYTNIRGEKSNRINDIFGNLRKWREHYQSSDKLSLTTKTRHWKSEQEYRLIYKPNFGSNLSNQDRKLKYDFNDLEGIIFGISTPLAEKHKLMKMIEQLCKNLRRDDFTFYQAYYCHTDEKVLYRPVGHVSLSNGITPHSY</sequence>
<protein>
    <submittedName>
        <fullName evidence="1">DUF2971 domain-containing protein</fullName>
    </submittedName>
</protein>
<gene>
    <name evidence="1" type="ORF">H8F23_07325</name>
</gene>